<evidence type="ECO:0000313" key="3">
    <source>
        <dbReference type="EMBL" id="PQJ12671.1"/>
    </source>
</evidence>
<evidence type="ECO:0000256" key="1">
    <source>
        <dbReference type="ARBA" id="ARBA00022801"/>
    </source>
</evidence>
<dbReference type="PANTHER" id="PTHR43794">
    <property type="entry name" value="AMINOHYDROLASE SSNA-RELATED"/>
    <property type="match status" value="1"/>
</dbReference>
<proteinExistence type="predicted"/>
<evidence type="ECO:0000313" key="4">
    <source>
        <dbReference type="Proteomes" id="UP000239872"/>
    </source>
</evidence>
<dbReference type="SUPFAM" id="SSF51556">
    <property type="entry name" value="Metallo-dependent hydrolases"/>
    <property type="match status" value="1"/>
</dbReference>
<organism evidence="3 4">
    <name type="scientific">Flavipsychrobacter stenotrophus</name>
    <dbReference type="NCBI Taxonomy" id="2077091"/>
    <lineage>
        <taxon>Bacteria</taxon>
        <taxon>Pseudomonadati</taxon>
        <taxon>Bacteroidota</taxon>
        <taxon>Chitinophagia</taxon>
        <taxon>Chitinophagales</taxon>
        <taxon>Chitinophagaceae</taxon>
        <taxon>Flavipsychrobacter</taxon>
    </lineage>
</organism>
<dbReference type="EMBL" id="PPSL01000001">
    <property type="protein sequence ID" value="PQJ12671.1"/>
    <property type="molecule type" value="Genomic_DNA"/>
</dbReference>
<keyword evidence="1 3" id="KW-0378">Hydrolase</keyword>
<keyword evidence="4" id="KW-1185">Reference proteome</keyword>
<dbReference type="PANTHER" id="PTHR43794:SF11">
    <property type="entry name" value="AMIDOHYDROLASE-RELATED DOMAIN-CONTAINING PROTEIN"/>
    <property type="match status" value="1"/>
</dbReference>
<protein>
    <submittedName>
        <fullName evidence="3">Amidohydrolase</fullName>
    </submittedName>
</protein>
<name>A0A2S7T1C5_9BACT</name>
<dbReference type="Gene3D" id="3.20.20.140">
    <property type="entry name" value="Metal-dependent hydrolases"/>
    <property type="match status" value="1"/>
</dbReference>
<feature type="domain" description="Amidohydrolase-related" evidence="2">
    <location>
        <begin position="46"/>
        <end position="372"/>
    </location>
</feature>
<dbReference type="Proteomes" id="UP000239872">
    <property type="component" value="Unassembled WGS sequence"/>
</dbReference>
<comment type="caution">
    <text evidence="3">The sequence shown here is derived from an EMBL/GenBank/DDBJ whole genome shotgun (WGS) entry which is preliminary data.</text>
</comment>
<reference evidence="3 4" key="1">
    <citation type="submission" date="2018-01" db="EMBL/GenBank/DDBJ databases">
        <title>A novel member of the phylum Bacteroidetes isolated from glacier ice.</title>
        <authorList>
            <person name="Liu Q."/>
            <person name="Xin Y.-H."/>
        </authorList>
    </citation>
    <scope>NUCLEOTIDE SEQUENCE [LARGE SCALE GENOMIC DNA]</scope>
    <source>
        <strain evidence="3 4">RB1R16</strain>
    </source>
</reference>
<dbReference type="InterPro" id="IPR050287">
    <property type="entry name" value="MTA/SAH_deaminase"/>
</dbReference>
<gene>
    <name evidence="3" type="ORF">CJD36_002705</name>
</gene>
<dbReference type="AlphaFoldDB" id="A0A2S7T1C5"/>
<dbReference type="GO" id="GO:0016787">
    <property type="term" value="F:hydrolase activity"/>
    <property type="evidence" value="ECO:0007669"/>
    <property type="project" value="UniProtKB-KW"/>
</dbReference>
<dbReference type="InterPro" id="IPR032466">
    <property type="entry name" value="Metal_Hydrolase"/>
</dbReference>
<dbReference type="OrthoDB" id="9807210at2"/>
<sequence length="387" mass="42686">MFITASRIHNGTNWMPVGTTLDMADNGTIQAILPQPTADTVHYEGVLCPGFVNVHCHLELSHMKGVIPEHTGLIPFLQNVTSHRNDHTEEEKEEARHKAYYELLNNGVVAVGDIANTTDTLDIRGLDELHFNTFIESIGFTEARAELSFGFAVKTYEAFSAQASKTRVLRQSITPHAPYSVSSALFRLIDAHNEGGLIAIHNQESEAEGQFYRTKEGDVRELLKGLGIDDSLFSPTGLSSIQSYLEWMTPGRPFVFVHNTYTTEEDIIYADCRSADVSWCLCPNANLYIENRLPDIDLLMQHSNNLCIGTDSLASNHQLSITSELYSIRQQYPHIGWETLLTWATSNGARALKMADIVGTIEVGKAPGIVQVTGIDGDGLPGVVRIG</sequence>
<dbReference type="InterPro" id="IPR006680">
    <property type="entry name" value="Amidohydro-rel"/>
</dbReference>
<accession>A0A2S7T1C5</accession>
<dbReference type="Pfam" id="PF01979">
    <property type="entry name" value="Amidohydro_1"/>
    <property type="match status" value="1"/>
</dbReference>
<dbReference type="RefSeq" id="WP_105037554.1">
    <property type="nucleotide sequence ID" value="NZ_PPSL01000001.1"/>
</dbReference>
<evidence type="ECO:0000259" key="2">
    <source>
        <dbReference type="Pfam" id="PF01979"/>
    </source>
</evidence>